<keyword evidence="2" id="KW-1133">Transmembrane helix</keyword>
<evidence type="ECO:0000313" key="3">
    <source>
        <dbReference type="EMBL" id="MCO5957807.1"/>
    </source>
</evidence>
<protein>
    <submittedName>
        <fullName evidence="3">Uncharacterized protein</fullName>
    </submittedName>
</protein>
<feature type="region of interest" description="Disordered" evidence="1">
    <location>
        <begin position="62"/>
        <end position="88"/>
    </location>
</feature>
<name>A0AAJ1BWX9_9HYPH</name>
<evidence type="ECO:0000256" key="1">
    <source>
        <dbReference type="SAM" id="MobiDB-lite"/>
    </source>
</evidence>
<gene>
    <name evidence="3" type="ORF">NBH21_13585</name>
</gene>
<feature type="region of interest" description="Disordered" evidence="1">
    <location>
        <begin position="1"/>
        <end position="26"/>
    </location>
</feature>
<sequence length="88" mass="9458">MDPRSDTPDPDLQPGSVEPKQEALSATEARQGLLGKPVLVILLAGLILALLVWIPTEWWGSATAPENQSNQPVQQETAPPAQNNPPQQ</sequence>
<organism evidence="3 4">
    <name type="scientific">Ciceribacter sichuanensis</name>
    <dbReference type="NCBI Taxonomy" id="2949647"/>
    <lineage>
        <taxon>Bacteria</taxon>
        <taxon>Pseudomonadati</taxon>
        <taxon>Pseudomonadota</taxon>
        <taxon>Alphaproteobacteria</taxon>
        <taxon>Hyphomicrobiales</taxon>
        <taxon>Rhizobiaceae</taxon>
        <taxon>Ciceribacter</taxon>
    </lineage>
</organism>
<dbReference type="Proteomes" id="UP001155380">
    <property type="component" value="Unassembled WGS sequence"/>
</dbReference>
<feature type="compositionally biased region" description="Low complexity" evidence="1">
    <location>
        <begin position="78"/>
        <end position="88"/>
    </location>
</feature>
<comment type="caution">
    <text evidence="3">The sequence shown here is derived from an EMBL/GenBank/DDBJ whole genome shotgun (WGS) entry which is preliminary data.</text>
</comment>
<proteinExistence type="predicted"/>
<reference evidence="3" key="1">
    <citation type="submission" date="2022-06" db="EMBL/GenBank/DDBJ databases">
        <authorList>
            <person name="Sun Q."/>
        </authorList>
    </citation>
    <scope>NUCLEOTIDE SEQUENCE</scope>
    <source>
        <strain evidence="3">S101</strain>
    </source>
</reference>
<feature type="compositionally biased region" description="Polar residues" evidence="1">
    <location>
        <begin position="64"/>
        <end position="77"/>
    </location>
</feature>
<evidence type="ECO:0000313" key="4">
    <source>
        <dbReference type="Proteomes" id="UP001155380"/>
    </source>
</evidence>
<accession>A0AAJ1BWX9</accession>
<keyword evidence="2" id="KW-0812">Transmembrane</keyword>
<dbReference type="RefSeq" id="WP_250914157.1">
    <property type="nucleotide sequence ID" value="NZ_JAMXLX010000004.1"/>
</dbReference>
<dbReference type="AlphaFoldDB" id="A0AAJ1BWX9"/>
<evidence type="ECO:0000256" key="2">
    <source>
        <dbReference type="SAM" id="Phobius"/>
    </source>
</evidence>
<feature type="transmembrane region" description="Helical" evidence="2">
    <location>
        <begin position="38"/>
        <end position="56"/>
    </location>
</feature>
<dbReference type="EMBL" id="JAMXLX010000004">
    <property type="protein sequence ID" value="MCO5957807.1"/>
    <property type="molecule type" value="Genomic_DNA"/>
</dbReference>
<keyword evidence="2" id="KW-0472">Membrane</keyword>